<reference evidence="18" key="1">
    <citation type="submission" date="2021-09" db="EMBL/GenBank/DDBJ databases">
        <authorList>
            <consortium name="AG Swart"/>
            <person name="Singh M."/>
            <person name="Singh A."/>
            <person name="Seah K."/>
            <person name="Emmerich C."/>
        </authorList>
    </citation>
    <scope>NUCLEOTIDE SEQUENCE</scope>
    <source>
        <strain evidence="18">ATCC30299</strain>
    </source>
</reference>
<dbReference type="CDD" id="cd05117">
    <property type="entry name" value="STKc_CAMK"/>
    <property type="match status" value="1"/>
</dbReference>
<comment type="similarity">
    <text evidence="12">Belongs to the protein kinase superfamily. Ser/Thr protein kinase family. CDPK subfamily.</text>
</comment>
<evidence type="ECO:0000256" key="16">
    <source>
        <dbReference type="RuleBase" id="RU000304"/>
    </source>
</evidence>
<dbReference type="GO" id="GO:0004674">
    <property type="term" value="F:protein serine/threonine kinase activity"/>
    <property type="evidence" value="ECO:0007669"/>
    <property type="project" value="UniProtKB-KW"/>
</dbReference>
<protein>
    <recommendedName>
        <fullName evidence="3">non-specific serine/threonine protein kinase</fullName>
        <ecNumber evidence="3">2.7.11.1</ecNumber>
    </recommendedName>
</protein>
<dbReference type="EC" id="2.7.11.1" evidence="3"/>
<keyword evidence="4 16" id="KW-0723">Serine/threonine-protein kinase</keyword>
<gene>
    <name evidence="18" type="ORF">BSTOLATCC_MIC32817</name>
</gene>
<dbReference type="InterPro" id="IPR000719">
    <property type="entry name" value="Prot_kinase_dom"/>
</dbReference>
<keyword evidence="6" id="KW-0479">Metal-binding</keyword>
<evidence type="ECO:0000256" key="6">
    <source>
        <dbReference type="ARBA" id="ARBA00022723"/>
    </source>
</evidence>
<keyword evidence="10" id="KW-0106">Calcium</keyword>
<organism evidence="18 19">
    <name type="scientific">Blepharisma stoltei</name>
    <dbReference type="NCBI Taxonomy" id="1481888"/>
    <lineage>
        <taxon>Eukaryota</taxon>
        <taxon>Sar</taxon>
        <taxon>Alveolata</taxon>
        <taxon>Ciliophora</taxon>
        <taxon>Postciliodesmatophora</taxon>
        <taxon>Heterotrichea</taxon>
        <taxon>Heterotrichida</taxon>
        <taxon>Blepharismidae</taxon>
        <taxon>Blepharisma</taxon>
    </lineage>
</organism>
<dbReference type="InterPro" id="IPR011009">
    <property type="entry name" value="Kinase-like_dom_sf"/>
</dbReference>
<evidence type="ECO:0000313" key="19">
    <source>
        <dbReference type="Proteomes" id="UP001162131"/>
    </source>
</evidence>
<keyword evidence="8 15" id="KW-0547">Nucleotide-binding</keyword>
<dbReference type="Gene3D" id="1.10.510.10">
    <property type="entry name" value="Transferase(Phosphotransferase) domain 1"/>
    <property type="match status" value="1"/>
</dbReference>
<comment type="catalytic activity">
    <reaction evidence="14">
        <text>L-seryl-[protein] + ATP = O-phospho-L-seryl-[protein] + ADP + H(+)</text>
        <dbReference type="Rhea" id="RHEA:17989"/>
        <dbReference type="Rhea" id="RHEA-COMP:9863"/>
        <dbReference type="Rhea" id="RHEA-COMP:11604"/>
        <dbReference type="ChEBI" id="CHEBI:15378"/>
        <dbReference type="ChEBI" id="CHEBI:29999"/>
        <dbReference type="ChEBI" id="CHEBI:30616"/>
        <dbReference type="ChEBI" id="CHEBI:83421"/>
        <dbReference type="ChEBI" id="CHEBI:456216"/>
        <dbReference type="EC" id="2.7.11.1"/>
    </reaction>
</comment>
<comment type="catalytic activity">
    <reaction evidence="13">
        <text>L-threonyl-[protein] + ATP = O-phospho-L-threonyl-[protein] + ADP + H(+)</text>
        <dbReference type="Rhea" id="RHEA:46608"/>
        <dbReference type="Rhea" id="RHEA-COMP:11060"/>
        <dbReference type="Rhea" id="RHEA-COMP:11605"/>
        <dbReference type="ChEBI" id="CHEBI:15378"/>
        <dbReference type="ChEBI" id="CHEBI:30013"/>
        <dbReference type="ChEBI" id="CHEBI:30616"/>
        <dbReference type="ChEBI" id="CHEBI:61977"/>
        <dbReference type="ChEBI" id="CHEBI:456216"/>
        <dbReference type="EC" id="2.7.11.1"/>
    </reaction>
</comment>
<dbReference type="AlphaFoldDB" id="A0AAU9JB51"/>
<evidence type="ECO:0000313" key="18">
    <source>
        <dbReference type="EMBL" id="CAG9322911.1"/>
    </source>
</evidence>
<dbReference type="InterPro" id="IPR017441">
    <property type="entry name" value="Protein_kinase_ATP_BS"/>
</dbReference>
<evidence type="ECO:0000256" key="3">
    <source>
        <dbReference type="ARBA" id="ARBA00012513"/>
    </source>
</evidence>
<comment type="subunit">
    <text evidence="2">Monomer.</text>
</comment>
<evidence type="ECO:0000256" key="12">
    <source>
        <dbReference type="ARBA" id="ARBA00024334"/>
    </source>
</evidence>
<dbReference type="PIRSF" id="PIRSF000654">
    <property type="entry name" value="Integrin-linked_kinase"/>
    <property type="match status" value="1"/>
</dbReference>
<keyword evidence="9" id="KW-0418">Kinase</keyword>
<comment type="caution">
    <text evidence="18">The sequence shown here is derived from an EMBL/GenBank/DDBJ whole genome shotgun (WGS) entry which is preliminary data.</text>
</comment>
<evidence type="ECO:0000256" key="10">
    <source>
        <dbReference type="ARBA" id="ARBA00022837"/>
    </source>
</evidence>
<keyword evidence="11 15" id="KW-0067">ATP-binding</keyword>
<evidence type="ECO:0000259" key="17">
    <source>
        <dbReference type="PROSITE" id="PS50011"/>
    </source>
</evidence>
<evidence type="ECO:0000256" key="8">
    <source>
        <dbReference type="ARBA" id="ARBA00022741"/>
    </source>
</evidence>
<evidence type="ECO:0000256" key="2">
    <source>
        <dbReference type="ARBA" id="ARBA00011245"/>
    </source>
</evidence>
<keyword evidence="5" id="KW-0808">Transferase</keyword>
<dbReference type="PROSITE" id="PS00107">
    <property type="entry name" value="PROTEIN_KINASE_ATP"/>
    <property type="match status" value="1"/>
</dbReference>
<dbReference type="PANTHER" id="PTHR24349">
    <property type="entry name" value="SERINE/THREONINE-PROTEIN KINASE"/>
    <property type="match status" value="1"/>
</dbReference>
<dbReference type="InterPro" id="IPR050205">
    <property type="entry name" value="CDPK_Ser/Thr_kinases"/>
</dbReference>
<sequence length="306" mass="34571">MGACHSKKSKDKVVRSQTKRFSVTGKDFSDMIKGKVIEDYVIIKRLGTGGYGEVRLGRHKTTDEQMAVKTINLSTVTESQIDRILEEVKILRLLSHPNIIEVFDVYIDSKSLSIVTEYCRGGDLIDKINANNGIQENDAVVYMKQIVSAVKYCHSKGIVHRDLKPENILITKDPIIKVIDFGNAVHFTKGEVMQKCVGTPAYMAPELIKGKYDEKCDVWSLGITLYAMLSGSPPFVLSNEQEIYNRIKNNQINMTEGCWASVSEDAKDCVRKMLTKNPINRPTIDEIYQHKWLESCDESKISNTKN</sequence>
<feature type="binding site" evidence="15">
    <location>
        <position position="69"/>
    </location>
    <ligand>
        <name>ATP</name>
        <dbReference type="ChEBI" id="CHEBI:30616"/>
    </ligand>
</feature>
<evidence type="ECO:0000256" key="11">
    <source>
        <dbReference type="ARBA" id="ARBA00022840"/>
    </source>
</evidence>
<evidence type="ECO:0000256" key="5">
    <source>
        <dbReference type="ARBA" id="ARBA00022679"/>
    </source>
</evidence>
<dbReference type="SUPFAM" id="SSF56112">
    <property type="entry name" value="Protein kinase-like (PK-like)"/>
    <property type="match status" value="1"/>
</dbReference>
<dbReference type="Proteomes" id="UP001162131">
    <property type="component" value="Unassembled WGS sequence"/>
</dbReference>
<dbReference type="FunFam" id="3.30.200.20:FF:000315">
    <property type="entry name" value="Calcium-dependent protein kinase 3"/>
    <property type="match status" value="1"/>
</dbReference>
<dbReference type="SMART" id="SM00220">
    <property type="entry name" value="S_TKc"/>
    <property type="match status" value="1"/>
</dbReference>
<dbReference type="FunFam" id="1.10.510.10:FF:000571">
    <property type="entry name" value="Maternal embryonic leucine zipper kinase"/>
    <property type="match status" value="1"/>
</dbReference>
<feature type="domain" description="Protein kinase" evidence="17">
    <location>
        <begin position="40"/>
        <end position="293"/>
    </location>
</feature>
<evidence type="ECO:0000256" key="14">
    <source>
        <dbReference type="ARBA" id="ARBA00048679"/>
    </source>
</evidence>
<accession>A0AAU9JB51</accession>
<evidence type="ECO:0000256" key="15">
    <source>
        <dbReference type="PROSITE-ProRule" id="PRU10141"/>
    </source>
</evidence>
<dbReference type="PROSITE" id="PS50011">
    <property type="entry name" value="PROTEIN_KINASE_DOM"/>
    <property type="match status" value="1"/>
</dbReference>
<dbReference type="EMBL" id="CAJZBQ010000033">
    <property type="protein sequence ID" value="CAG9322911.1"/>
    <property type="molecule type" value="Genomic_DNA"/>
</dbReference>
<keyword evidence="19" id="KW-1185">Reference proteome</keyword>
<evidence type="ECO:0000256" key="7">
    <source>
        <dbReference type="ARBA" id="ARBA00022737"/>
    </source>
</evidence>
<dbReference type="GO" id="GO:0005524">
    <property type="term" value="F:ATP binding"/>
    <property type="evidence" value="ECO:0007669"/>
    <property type="project" value="UniProtKB-UniRule"/>
</dbReference>
<dbReference type="Pfam" id="PF00069">
    <property type="entry name" value="Pkinase"/>
    <property type="match status" value="1"/>
</dbReference>
<evidence type="ECO:0000256" key="9">
    <source>
        <dbReference type="ARBA" id="ARBA00022777"/>
    </source>
</evidence>
<evidence type="ECO:0000256" key="1">
    <source>
        <dbReference type="ARBA" id="ARBA00001946"/>
    </source>
</evidence>
<keyword evidence="7" id="KW-0677">Repeat</keyword>
<dbReference type="GO" id="GO:0046872">
    <property type="term" value="F:metal ion binding"/>
    <property type="evidence" value="ECO:0007669"/>
    <property type="project" value="UniProtKB-KW"/>
</dbReference>
<evidence type="ECO:0000256" key="4">
    <source>
        <dbReference type="ARBA" id="ARBA00022527"/>
    </source>
</evidence>
<comment type="cofactor">
    <cofactor evidence="1">
        <name>Mg(2+)</name>
        <dbReference type="ChEBI" id="CHEBI:18420"/>
    </cofactor>
</comment>
<proteinExistence type="inferred from homology"/>
<evidence type="ECO:0000256" key="13">
    <source>
        <dbReference type="ARBA" id="ARBA00047899"/>
    </source>
</evidence>
<name>A0AAU9JB51_9CILI</name>
<dbReference type="InterPro" id="IPR008271">
    <property type="entry name" value="Ser/Thr_kinase_AS"/>
</dbReference>
<dbReference type="PROSITE" id="PS00108">
    <property type="entry name" value="PROTEIN_KINASE_ST"/>
    <property type="match status" value="1"/>
</dbReference>